<dbReference type="GO" id="GO:0008270">
    <property type="term" value="F:zinc ion binding"/>
    <property type="evidence" value="ECO:0007669"/>
    <property type="project" value="UniProtKB-UniRule"/>
</dbReference>
<dbReference type="InterPro" id="IPR001765">
    <property type="entry name" value="Carbonic_anhydrase"/>
</dbReference>
<accession>A0A8J6Z7F8</accession>
<dbReference type="AlphaFoldDB" id="A0A8J6Z7F8"/>
<evidence type="ECO:0000256" key="1">
    <source>
        <dbReference type="ARBA" id="ARBA00006217"/>
    </source>
</evidence>
<sequence length="223" mass="24851">MDAPSPLLARTSKLPSYLSERYHGWRATDHRENKAWYRRLAEEGQRPRTMVISCSDSRVHVTNLFGAGPGEFFMHRNVANLIPPFEPDGQHHGTSACIEYAVTALKVANLIVMGHSHCGGAAGCTEMCRGHAPELDVKESMLGRWLDVLRPGYERVKGTENPEEMRIAMEKQTVVVSLENLMTFPFVQQAIDSEMLSVHGLYMDIGSGTLSQYDPETGEFGNL</sequence>
<evidence type="ECO:0000313" key="9">
    <source>
        <dbReference type="EMBL" id="MBE3639369.1"/>
    </source>
</evidence>
<dbReference type="EMBL" id="JACVXA010000045">
    <property type="protein sequence ID" value="MBE3639369.1"/>
    <property type="molecule type" value="Genomic_DNA"/>
</dbReference>
<feature type="binding site" evidence="7">
    <location>
        <position position="115"/>
    </location>
    <ligand>
        <name>Zn(2+)</name>
        <dbReference type="ChEBI" id="CHEBI:29105"/>
    </ligand>
</feature>
<dbReference type="RefSeq" id="WP_193183983.1">
    <property type="nucleotide sequence ID" value="NZ_JACVXA010000045.1"/>
</dbReference>
<dbReference type="PANTHER" id="PTHR11002:SF76">
    <property type="entry name" value="CARBONIC ANHYDRASE"/>
    <property type="match status" value="1"/>
</dbReference>
<dbReference type="PROSITE" id="PS00705">
    <property type="entry name" value="PROK_CO2_ANHYDRASE_2"/>
    <property type="match status" value="1"/>
</dbReference>
<gene>
    <name evidence="9" type="ORF">ICN82_14305</name>
</gene>
<comment type="catalytic activity">
    <reaction evidence="6 8">
        <text>hydrogencarbonate + H(+) = CO2 + H2O</text>
        <dbReference type="Rhea" id="RHEA:10748"/>
        <dbReference type="ChEBI" id="CHEBI:15377"/>
        <dbReference type="ChEBI" id="CHEBI:15378"/>
        <dbReference type="ChEBI" id="CHEBI:16526"/>
        <dbReference type="ChEBI" id="CHEBI:17544"/>
        <dbReference type="EC" id="4.2.1.1"/>
    </reaction>
</comment>
<dbReference type="InterPro" id="IPR036874">
    <property type="entry name" value="Carbonic_anhydrase_sf"/>
</dbReference>
<evidence type="ECO:0000256" key="4">
    <source>
        <dbReference type="ARBA" id="ARBA00022833"/>
    </source>
</evidence>
<organism evidence="9 10">
    <name type="scientific">Mangrovicoccus algicola</name>
    <dbReference type="NCBI Taxonomy" id="2771008"/>
    <lineage>
        <taxon>Bacteria</taxon>
        <taxon>Pseudomonadati</taxon>
        <taxon>Pseudomonadota</taxon>
        <taxon>Alphaproteobacteria</taxon>
        <taxon>Rhodobacterales</taxon>
        <taxon>Paracoccaceae</taxon>
        <taxon>Mangrovicoccus</taxon>
    </lineage>
</organism>
<comment type="similarity">
    <text evidence="1 8">Belongs to the beta-class carbonic anhydrase family.</text>
</comment>
<keyword evidence="3 7" id="KW-0479">Metal-binding</keyword>
<comment type="cofactor">
    <cofactor evidence="7">
        <name>Zn(2+)</name>
        <dbReference type="ChEBI" id="CHEBI:29105"/>
    </cofactor>
    <text evidence="7">Binds 1 zinc ion per subunit.</text>
</comment>
<evidence type="ECO:0000256" key="7">
    <source>
        <dbReference type="PIRSR" id="PIRSR601765-1"/>
    </source>
</evidence>
<feature type="binding site" evidence="7">
    <location>
        <position position="56"/>
    </location>
    <ligand>
        <name>Zn(2+)</name>
        <dbReference type="ChEBI" id="CHEBI:29105"/>
    </ligand>
</feature>
<reference evidence="9" key="1">
    <citation type="submission" date="2020-09" db="EMBL/GenBank/DDBJ databases">
        <title>A novel bacterium of genus Mangrovicoccus, isolated from South China Sea.</title>
        <authorList>
            <person name="Huang H."/>
            <person name="Mo K."/>
            <person name="Hu Y."/>
        </authorList>
    </citation>
    <scope>NUCLEOTIDE SEQUENCE</scope>
    <source>
        <strain evidence="9">HB182678</strain>
    </source>
</reference>
<keyword evidence="4 7" id="KW-0862">Zinc</keyword>
<evidence type="ECO:0000313" key="10">
    <source>
        <dbReference type="Proteomes" id="UP000609121"/>
    </source>
</evidence>
<dbReference type="GO" id="GO:0015976">
    <property type="term" value="P:carbon utilization"/>
    <property type="evidence" value="ECO:0007669"/>
    <property type="project" value="InterPro"/>
</dbReference>
<dbReference type="GO" id="GO:0004089">
    <property type="term" value="F:carbonate dehydratase activity"/>
    <property type="evidence" value="ECO:0007669"/>
    <property type="project" value="UniProtKB-UniRule"/>
</dbReference>
<keyword evidence="5 8" id="KW-0456">Lyase</keyword>
<evidence type="ECO:0000256" key="8">
    <source>
        <dbReference type="RuleBase" id="RU003956"/>
    </source>
</evidence>
<evidence type="ECO:0000256" key="2">
    <source>
        <dbReference type="ARBA" id="ARBA00012925"/>
    </source>
</evidence>
<evidence type="ECO:0000256" key="3">
    <source>
        <dbReference type="ARBA" id="ARBA00022723"/>
    </source>
</evidence>
<dbReference type="SUPFAM" id="SSF53056">
    <property type="entry name" value="beta-carbonic anhydrase, cab"/>
    <property type="match status" value="1"/>
</dbReference>
<dbReference type="Gene3D" id="3.40.1050.10">
    <property type="entry name" value="Carbonic anhydrase"/>
    <property type="match status" value="1"/>
</dbReference>
<keyword evidence="10" id="KW-1185">Reference proteome</keyword>
<feature type="binding site" evidence="7">
    <location>
        <position position="118"/>
    </location>
    <ligand>
        <name>Zn(2+)</name>
        <dbReference type="ChEBI" id="CHEBI:29105"/>
    </ligand>
</feature>
<dbReference type="EC" id="4.2.1.1" evidence="2 8"/>
<dbReference type="PANTHER" id="PTHR11002">
    <property type="entry name" value="CARBONIC ANHYDRASE"/>
    <property type="match status" value="1"/>
</dbReference>
<evidence type="ECO:0000256" key="5">
    <source>
        <dbReference type="ARBA" id="ARBA00023239"/>
    </source>
</evidence>
<dbReference type="Pfam" id="PF00484">
    <property type="entry name" value="Pro_CA"/>
    <property type="match status" value="1"/>
</dbReference>
<protein>
    <recommendedName>
        <fullName evidence="2 8">Carbonic anhydrase</fullName>
        <ecNumber evidence="2 8">4.2.1.1</ecNumber>
    </recommendedName>
    <alternativeName>
        <fullName evidence="8">Carbonate dehydratase</fullName>
    </alternativeName>
</protein>
<dbReference type="InterPro" id="IPR015892">
    <property type="entry name" value="Carbonic_anhydrase_CS"/>
</dbReference>
<evidence type="ECO:0000256" key="6">
    <source>
        <dbReference type="ARBA" id="ARBA00048348"/>
    </source>
</evidence>
<comment type="function">
    <text evidence="8">Reversible hydration of carbon dioxide.</text>
</comment>
<feature type="binding site" evidence="7">
    <location>
        <position position="54"/>
    </location>
    <ligand>
        <name>Zn(2+)</name>
        <dbReference type="ChEBI" id="CHEBI:29105"/>
    </ligand>
</feature>
<dbReference type="Proteomes" id="UP000609121">
    <property type="component" value="Unassembled WGS sequence"/>
</dbReference>
<comment type="caution">
    <text evidence="9">The sequence shown here is derived from an EMBL/GenBank/DDBJ whole genome shotgun (WGS) entry which is preliminary data.</text>
</comment>
<proteinExistence type="inferred from homology"/>
<name>A0A8J6Z7F8_9RHOB</name>
<dbReference type="SMART" id="SM00947">
    <property type="entry name" value="Pro_CA"/>
    <property type="match status" value="1"/>
</dbReference>